<dbReference type="eggNOG" id="ENOG5034BID">
    <property type="taxonomic scope" value="Bacteria"/>
</dbReference>
<dbReference type="EMBL" id="JPRH01000004">
    <property type="protein sequence ID" value="KFF12257.1"/>
    <property type="molecule type" value="Genomic_DNA"/>
</dbReference>
<keyword evidence="3" id="KW-1185">Reference proteome</keyword>
<dbReference type="AlphaFoldDB" id="A0A086A6E3"/>
<sequence length="134" mass="15759">MGIFQIHAQKKETDTKKKEGVQQKPVDNPPKCSNIKEGTFLRSNYPKNLWYMTVKDNVQTEYYNDGKDFVKSTMVFIDDCNYKSIVIENINQQDNRIKVGDVFSNKIVATQDRYLKVENKIDNDQYHFILIKVK</sequence>
<dbReference type="Proteomes" id="UP000028705">
    <property type="component" value="Unassembled WGS sequence"/>
</dbReference>
<name>A0A086A6E3_9FLAO</name>
<accession>A0A086A6E3</accession>
<proteinExistence type="predicted"/>
<feature type="region of interest" description="Disordered" evidence="1">
    <location>
        <begin position="11"/>
        <end position="33"/>
    </location>
</feature>
<evidence type="ECO:0008006" key="4">
    <source>
        <dbReference type="Google" id="ProtNLM"/>
    </source>
</evidence>
<evidence type="ECO:0000313" key="3">
    <source>
        <dbReference type="Proteomes" id="UP000028705"/>
    </source>
</evidence>
<reference evidence="2 3" key="1">
    <citation type="submission" date="2014-07" db="EMBL/GenBank/DDBJ databases">
        <title>Genome of Chryseobacterium soli DSM 19298.</title>
        <authorList>
            <person name="Stropko S.J."/>
            <person name="Pipes S.E."/>
            <person name="Newman J."/>
        </authorList>
    </citation>
    <scope>NUCLEOTIDE SEQUENCE [LARGE SCALE GENOMIC DNA]</scope>
    <source>
        <strain evidence="2 3">DSM 19298</strain>
    </source>
</reference>
<comment type="caution">
    <text evidence="2">The sequence shown here is derived from an EMBL/GenBank/DDBJ whole genome shotgun (WGS) entry which is preliminary data.</text>
</comment>
<protein>
    <recommendedName>
        <fullName evidence="4">Lipocalin-like domain-containing protein</fullName>
    </recommendedName>
</protein>
<organism evidence="2 3">
    <name type="scientific">Chryseobacterium soli</name>
    <dbReference type="NCBI Taxonomy" id="445961"/>
    <lineage>
        <taxon>Bacteria</taxon>
        <taxon>Pseudomonadati</taxon>
        <taxon>Bacteroidota</taxon>
        <taxon>Flavobacteriia</taxon>
        <taxon>Flavobacteriales</taxon>
        <taxon>Weeksellaceae</taxon>
        <taxon>Chryseobacterium group</taxon>
        <taxon>Chryseobacterium</taxon>
    </lineage>
</organism>
<evidence type="ECO:0000313" key="2">
    <source>
        <dbReference type="EMBL" id="KFF12257.1"/>
    </source>
</evidence>
<feature type="compositionally biased region" description="Basic and acidic residues" evidence="1">
    <location>
        <begin position="11"/>
        <end position="21"/>
    </location>
</feature>
<gene>
    <name evidence="2" type="ORF">IW15_11905</name>
</gene>
<dbReference type="STRING" id="445961.IW15_11905"/>
<evidence type="ECO:0000256" key="1">
    <source>
        <dbReference type="SAM" id="MobiDB-lite"/>
    </source>
</evidence>